<keyword evidence="4" id="KW-1185">Reference proteome</keyword>
<proteinExistence type="inferred from homology"/>
<dbReference type="Proteomes" id="UP000269883">
    <property type="component" value="Chromosome"/>
</dbReference>
<evidence type="ECO:0000256" key="1">
    <source>
        <dbReference type="ARBA" id="ARBA00008791"/>
    </source>
</evidence>
<reference evidence="3 4" key="1">
    <citation type="journal article" date="2018" name="Sci. Adv.">
        <title>Multi-heme cytochromes provide a pathway for survival in energy-limited environments.</title>
        <authorList>
            <person name="Deng X."/>
            <person name="Dohmae N."/>
            <person name="Nealson K.H."/>
            <person name="Hashimoto K."/>
            <person name="Okamoto A."/>
        </authorList>
    </citation>
    <scope>NUCLEOTIDE SEQUENCE [LARGE SCALE GENOMIC DNA]</scope>
    <source>
        <strain evidence="3 4">IS5</strain>
    </source>
</reference>
<evidence type="ECO:0000259" key="2">
    <source>
        <dbReference type="Pfam" id="PF00582"/>
    </source>
</evidence>
<dbReference type="RefSeq" id="WP_126380004.1">
    <property type="nucleotide sequence ID" value="NZ_AP017378.1"/>
</dbReference>
<dbReference type="SUPFAM" id="SSF52402">
    <property type="entry name" value="Adenine nucleotide alpha hydrolases-like"/>
    <property type="match status" value="2"/>
</dbReference>
<dbReference type="PANTHER" id="PTHR46268:SF6">
    <property type="entry name" value="UNIVERSAL STRESS PROTEIN UP12"/>
    <property type="match status" value="1"/>
</dbReference>
<dbReference type="InterPro" id="IPR014729">
    <property type="entry name" value="Rossmann-like_a/b/a_fold"/>
</dbReference>
<evidence type="ECO:0000313" key="3">
    <source>
        <dbReference type="EMBL" id="BBD09219.1"/>
    </source>
</evidence>
<dbReference type="Gene3D" id="3.40.50.620">
    <property type="entry name" value="HUPs"/>
    <property type="match status" value="2"/>
</dbReference>
<dbReference type="PANTHER" id="PTHR46268">
    <property type="entry name" value="STRESS RESPONSE PROTEIN NHAX"/>
    <property type="match status" value="1"/>
</dbReference>
<accession>A0A2Z6B126</accession>
<name>A0A2Z6B126_9BACT</name>
<feature type="domain" description="UspA" evidence="2">
    <location>
        <begin position="1"/>
        <end position="142"/>
    </location>
</feature>
<dbReference type="AlphaFoldDB" id="A0A2Z6B126"/>
<dbReference type="EMBL" id="AP017378">
    <property type="protein sequence ID" value="BBD09219.1"/>
    <property type="molecule type" value="Genomic_DNA"/>
</dbReference>
<gene>
    <name evidence="3" type="ORF">DFE_2493</name>
</gene>
<feature type="domain" description="UspA" evidence="2">
    <location>
        <begin position="153"/>
        <end position="285"/>
    </location>
</feature>
<comment type="similarity">
    <text evidence="1">Belongs to the universal stress protein A family.</text>
</comment>
<sequence length="317" mass="34993">MFKDIILAVTPSEVCQCAADAGFAFAKKHESNLAMIHVCGLPSHGWGSIEHMMPSGEVDKIKAGVEKHYAKHLAEHENCQVTVVPGIPHSEILRLARKKNADLIVMGCCTKDDLHRRAKMWGVAGSNIERVTQKARCPVMIVAREVPEERMQFDSIVVATDFSFQAECAIGYGGQLARQYKAALHIFTVLDIPQGHDAPSQEEIEEGIAAAKARMEKEFGPRLEGIREVSYECWEGVPSMEILKYARMQKADLILMAHHSKEKDPEEAYLGSTVAQVALNASCPTISINRHFDLRCGLFYDQSGAVTSEEPAKETAS</sequence>
<dbReference type="OrthoDB" id="5512840at2"/>
<protein>
    <submittedName>
        <fullName evidence="3">UspA domain-containing protein</fullName>
    </submittedName>
</protein>
<dbReference type="CDD" id="cd00293">
    <property type="entry name" value="USP-like"/>
    <property type="match status" value="2"/>
</dbReference>
<dbReference type="InterPro" id="IPR006016">
    <property type="entry name" value="UspA"/>
</dbReference>
<dbReference type="Pfam" id="PF00582">
    <property type="entry name" value="Usp"/>
    <property type="match status" value="2"/>
</dbReference>
<dbReference type="KEGG" id="dfl:DFE_2493"/>
<evidence type="ECO:0000313" key="4">
    <source>
        <dbReference type="Proteomes" id="UP000269883"/>
    </source>
</evidence>
<organism evidence="3 4">
    <name type="scientific">Desulfovibrio ferrophilus</name>
    <dbReference type="NCBI Taxonomy" id="241368"/>
    <lineage>
        <taxon>Bacteria</taxon>
        <taxon>Pseudomonadati</taxon>
        <taxon>Thermodesulfobacteriota</taxon>
        <taxon>Desulfovibrionia</taxon>
        <taxon>Desulfovibrionales</taxon>
        <taxon>Desulfovibrionaceae</taxon>
        <taxon>Desulfovibrio</taxon>
    </lineage>
</organism>